<dbReference type="Pfam" id="PF00582">
    <property type="entry name" value="Usp"/>
    <property type="match status" value="1"/>
</dbReference>
<accession>A0A0G9HJA4</accession>
<reference evidence="3" key="1">
    <citation type="submission" date="2016-09" db="EMBL/GenBank/DDBJ databases">
        <authorList>
            <person name="Lysoe E."/>
        </authorList>
    </citation>
    <scope>NUCLEOTIDE SEQUENCE [LARGE SCALE GENOMIC DNA]</scope>
    <source>
        <strain evidence="3">LJ96T</strain>
    </source>
</reference>
<evidence type="ECO:0000313" key="2">
    <source>
        <dbReference type="EMBL" id="APG03324.1"/>
    </source>
</evidence>
<dbReference type="Proteomes" id="UP000182987">
    <property type="component" value="Chromosome"/>
</dbReference>
<dbReference type="CDD" id="cd00293">
    <property type="entry name" value="USP-like"/>
    <property type="match status" value="1"/>
</dbReference>
<evidence type="ECO:0000256" key="1">
    <source>
        <dbReference type="ARBA" id="ARBA00008791"/>
    </source>
</evidence>
<dbReference type="PANTHER" id="PTHR46268">
    <property type="entry name" value="STRESS RESPONSE PROTEIN NHAX"/>
    <property type="match status" value="1"/>
</dbReference>
<dbReference type="AlphaFoldDB" id="A0A0G9HJA4"/>
<dbReference type="EMBL" id="CP017480">
    <property type="protein sequence ID" value="APG03324.1"/>
    <property type="molecule type" value="Genomic_DNA"/>
</dbReference>
<sequence>MPKHILVGYDGSETARRAYLFALELAACAGARVHVVSVLQVDNGADTAALMMTESNGRGRQEALEAEVKALKPEAGVPVTVDLIHGSPGDALLSYVPRHGVDHIVIGHTERGALARWLVGSTSTDVLAKAHVPVTVVR</sequence>
<evidence type="ECO:0000313" key="3">
    <source>
        <dbReference type="Proteomes" id="UP000182987"/>
    </source>
</evidence>
<dbReference type="PATRIC" id="fig|1440763.5.peg.966"/>
<dbReference type="PANTHER" id="PTHR46268:SF6">
    <property type="entry name" value="UNIVERSAL STRESS PROTEIN UP12"/>
    <property type="match status" value="1"/>
</dbReference>
<dbReference type="InterPro" id="IPR006016">
    <property type="entry name" value="UspA"/>
</dbReference>
<dbReference type="KEGG" id="lrz:BJI69_04960"/>
<dbReference type="InterPro" id="IPR006015">
    <property type="entry name" value="Universal_stress_UspA"/>
</dbReference>
<dbReference type="RefSeq" id="WP_046966884.1">
    <property type="nucleotide sequence ID" value="NZ_CP017480.1"/>
</dbReference>
<protein>
    <submittedName>
        <fullName evidence="2">Universal stress protein UspA</fullName>
    </submittedName>
</protein>
<dbReference type="SUPFAM" id="SSF52402">
    <property type="entry name" value="Adenine nucleotide alpha hydrolases-like"/>
    <property type="match status" value="1"/>
</dbReference>
<keyword evidence="3" id="KW-1185">Reference proteome</keyword>
<dbReference type="InterPro" id="IPR014729">
    <property type="entry name" value="Rossmann-like_a/b/a_fold"/>
</dbReference>
<dbReference type="STRING" id="1440763.BJI69_04960"/>
<gene>
    <name evidence="2" type="ORF">BJI69_04960</name>
</gene>
<organism evidence="2 3">
    <name type="scientific">Luteibacter rhizovicinus DSM 16549</name>
    <dbReference type="NCBI Taxonomy" id="1440763"/>
    <lineage>
        <taxon>Bacteria</taxon>
        <taxon>Pseudomonadati</taxon>
        <taxon>Pseudomonadota</taxon>
        <taxon>Gammaproteobacteria</taxon>
        <taxon>Lysobacterales</taxon>
        <taxon>Rhodanobacteraceae</taxon>
        <taxon>Luteibacter</taxon>
    </lineage>
</organism>
<proteinExistence type="inferred from homology"/>
<dbReference type="Gene3D" id="3.40.50.620">
    <property type="entry name" value="HUPs"/>
    <property type="match status" value="1"/>
</dbReference>
<comment type="similarity">
    <text evidence="1">Belongs to the universal stress protein A family.</text>
</comment>
<dbReference type="OrthoDB" id="5512223at2"/>
<dbReference type="PRINTS" id="PR01438">
    <property type="entry name" value="UNVRSLSTRESS"/>
</dbReference>
<name>A0A0G9HJA4_9GAMM</name>